<evidence type="ECO:0000256" key="1">
    <source>
        <dbReference type="ARBA" id="ARBA00022737"/>
    </source>
</evidence>
<dbReference type="PANTHER" id="PTHR10039:SF17">
    <property type="entry name" value="FUNGAL STAND N-TERMINAL GOODBYE DOMAIN-CONTAINING PROTEIN-RELATED"/>
    <property type="match status" value="1"/>
</dbReference>
<feature type="region of interest" description="Disordered" evidence="3">
    <location>
        <begin position="1"/>
        <end position="39"/>
    </location>
</feature>
<evidence type="ECO:0000256" key="2">
    <source>
        <dbReference type="SAM" id="Coils"/>
    </source>
</evidence>
<keyword evidence="1" id="KW-0677">Repeat</keyword>
<dbReference type="HOGENOM" id="CLU_006134_0_0_1"/>
<dbReference type="InterPro" id="IPR007111">
    <property type="entry name" value="NACHT_NTPase"/>
</dbReference>
<feature type="region of interest" description="Disordered" evidence="3">
    <location>
        <begin position="157"/>
        <end position="185"/>
    </location>
</feature>
<reference evidence="5 6" key="1">
    <citation type="submission" date="2014-04" db="EMBL/GenBank/DDBJ databases">
        <authorList>
            <consortium name="DOE Joint Genome Institute"/>
            <person name="Kuo A."/>
            <person name="Girlanda M."/>
            <person name="Perotto S."/>
            <person name="Kohler A."/>
            <person name="Nagy L.G."/>
            <person name="Floudas D."/>
            <person name="Copeland A."/>
            <person name="Barry K.W."/>
            <person name="Cichocki N."/>
            <person name="Veneault-Fourrey C."/>
            <person name="LaButti K."/>
            <person name="Lindquist E.A."/>
            <person name="Lipzen A."/>
            <person name="Lundell T."/>
            <person name="Morin E."/>
            <person name="Murat C."/>
            <person name="Sun H."/>
            <person name="Tunlid A."/>
            <person name="Henrissat B."/>
            <person name="Grigoriev I.V."/>
            <person name="Hibbett D.S."/>
            <person name="Martin F."/>
            <person name="Nordberg H.P."/>
            <person name="Cantor M.N."/>
            <person name="Hua S.X."/>
        </authorList>
    </citation>
    <scope>NUCLEOTIDE SEQUENCE [LARGE SCALE GENOMIC DNA]</scope>
    <source>
        <strain evidence="5 6">MUT 4182</strain>
    </source>
</reference>
<dbReference type="PROSITE" id="PS50837">
    <property type="entry name" value="NACHT"/>
    <property type="match status" value="1"/>
</dbReference>
<dbReference type="GO" id="GO:0007166">
    <property type="term" value="P:cell surface receptor signaling pathway"/>
    <property type="evidence" value="ECO:0007669"/>
    <property type="project" value="InterPro"/>
</dbReference>
<dbReference type="SUPFAM" id="SSF52540">
    <property type="entry name" value="P-loop containing nucleoside triphosphate hydrolases"/>
    <property type="match status" value="1"/>
</dbReference>
<dbReference type="OrthoDB" id="5967843at2759"/>
<evidence type="ECO:0000313" key="5">
    <source>
        <dbReference type="EMBL" id="KIO31771.1"/>
    </source>
</evidence>
<dbReference type="Gene3D" id="3.40.50.300">
    <property type="entry name" value="P-loop containing nucleotide triphosphate hydrolases"/>
    <property type="match status" value="1"/>
</dbReference>
<feature type="compositionally biased region" description="Polar residues" evidence="3">
    <location>
        <begin position="20"/>
        <end position="29"/>
    </location>
</feature>
<evidence type="ECO:0000256" key="3">
    <source>
        <dbReference type="SAM" id="MobiDB-lite"/>
    </source>
</evidence>
<dbReference type="InterPro" id="IPR056884">
    <property type="entry name" value="NPHP3-like_N"/>
</dbReference>
<evidence type="ECO:0000259" key="4">
    <source>
        <dbReference type="PROSITE" id="PS50837"/>
    </source>
</evidence>
<reference evidence="6" key="2">
    <citation type="submission" date="2015-01" db="EMBL/GenBank/DDBJ databases">
        <title>Evolutionary Origins and Diversification of the Mycorrhizal Mutualists.</title>
        <authorList>
            <consortium name="DOE Joint Genome Institute"/>
            <consortium name="Mycorrhizal Genomics Consortium"/>
            <person name="Kohler A."/>
            <person name="Kuo A."/>
            <person name="Nagy L.G."/>
            <person name="Floudas D."/>
            <person name="Copeland A."/>
            <person name="Barry K.W."/>
            <person name="Cichocki N."/>
            <person name="Veneault-Fourrey C."/>
            <person name="LaButti K."/>
            <person name="Lindquist E.A."/>
            <person name="Lipzen A."/>
            <person name="Lundell T."/>
            <person name="Morin E."/>
            <person name="Murat C."/>
            <person name="Riley R."/>
            <person name="Ohm R."/>
            <person name="Sun H."/>
            <person name="Tunlid A."/>
            <person name="Henrissat B."/>
            <person name="Grigoriev I.V."/>
            <person name="Hibbett D.S."/>
            <person name="Martin F."/>
        </authorList>
    </citation>
    <scope>NUCLEOTIDE SEQUENCE [LARGE SCALE GENOMIC DNA]</scope>
    <source>
        <strain evidence="6">MUT 4182</strain>
    </source>
</reference>
<keyword evidence="2" id="KW-0175">Coiled coil</keyword>
<dbReference type="InterPro" id="IPR036537">
    <property type="entry name" value="Adaptor_Cbl_N_dom_sf"/>
</dbReference>
<accession>A0A0C3QS91</accession>
<organism evidence="5 6">
    <name type="scientific">Tulasnella calospora MUT 4182</name>
    <dbReference type="NCBI Taxonomy" id="1051891"/>
    <lineage>
        <taxon>Eukaryota</taxon>
        <taxon>Fungi</taxon>
        <taxon>Dikarya</taxon>
        <taxon>Basidiomycota</taxon>
        <taxon>Agaricomycotina</taxon>
        <taxon>Agaricomycetes</taxon>
        <taxon>Cantharellales</taxon>
        <taxon>Tulasnellaceae</taxon>
        <taxon>Tulasnella</taxon>
    </lineage>
</organism>
<evidence type="ECO:0000313" key="6">
    <source>
        <dbReference type="Proteomes" id="UP000054248"/>
    </source>
</evidence>
<name>A0A0C3QS91_9AGAM</name>
<dbReference type="Gene3D" id="1.20.930.20">
    <property type="entry name" value="Adaptor protein Cbl, N-terminal domain"/>
    <property type="match status" value="1"/>
</dbReference>
<dbReference type="Proteomes" id="UP000054248">
    <property type="component" value="Unassembled WGS sequence"/>
</dbReference>
<feature type="coiled-coil region" evidence="2">
    <location>
        <begin position="264"/>
        <end position="327"/>
    </location>
</feature>
<dbReference type="AlphaFoldDB" id="A0A0C3QS91"/>
<dbReference type="STRING" id="1051891.A0A0C3QS91"/>
<dbReference type="EMBL" id="KN822960">
    <property type="protein sequence ID" value="KIO31771.1"/>
    <property type="molecule type" value="Genomic_DNA"/>
</dbReference>
<dbReference type="InterPro" id="IPR027417">
    <property type="entry name" value="P-loop_NTPase"/>
</dbReference>
<feature type="domain" description="NACHT" evidence="4">
    <location>
        <begin position="392"/>
        <end position="536"/>
    </location>
</feature>
<feature type="compositionally biased region" description="Low complexity" evidence="3">
    <location>
        <begin position="160"/>
        <end position="176"/>
    </location>
</feature>
<keyword evidence="6" id="KW-1185">Reference proteome</keyword>
<dbReference type="Pfam" id="PF24883">
    <property type="entry name" value="NPHP3_N"/>
    <property type="match status" value="1"/>
</dbReference>
<protein>
    <recommendedName>
        <fullName evidence="4">NACHT domain-containing protein</fullName>
    </recommendedName>
</protein>
<gene>
    <name evidence="5" type="ORF">M407DRAFT_19280</name>
</gene>
<sequence length="873" mass="96657">MNAQSTLGRNPRGSLGVTGQRHTTVSASGAPQPPGIDDRFADAKSAIIDIIKNTTWTSNSSEAKENLLQTVDNLENLPEDKAHLSAGEKEALDEYIGALEDVRGKLKEASETYGRKDSKKRDKIFKHSLAHLDRTGGIQVLETCRTIIETALKRLQNHHGTQPTAASTQTAPSSGQKNHAKADSRLSQGLTTARAIFTALEAFSGPIPIVGQYVGGTAKLGLAIIDMWKGMDSNADAAKSLESQMATLADHLKYFESQPSEDQKEETSKKIEHLQLQLKLVGEEIEALNSKGAFSKAFFSRDNAESLKGFLEQVKTAENELHRLISLDVKDIVKKHYAVTMNAEQRALLDRLGDGSYGAHGSTTKDATCLEGTREGILQRIDEWIEDPSSQRVLWIYGMAGQGKSTIAATVAHRWRDRSAWAVFHFRRGQTALEKRLVCSLAKQLGGRATPEFRRALLKAVGENEDIAQGWLDEQFKVLLANPLKDYPSESPPILLVADALDECEDIDYARMFVELIDEYSSSLPQNIKFVLTTRPEPPIVETLRSKAWRTENLDKITGTHDDVKLFIQSEFLKIKGLKPSLPANWPPQDSIQQLVALSEGLFQWARTAVKHIGSGSPNHRLDAVLKDSSKLQGLDNLYTQILFDAFAKAKEDSSVDLLHRVFATLVAAPDPISLDVIAYLCANQEALSDKTGMEACDFIRDDVLRNVASLLFIPKSASEPIRLMHASIRDLLIDPKRSGNSLYSVALPRAHWDLTQDCFRLMERDLEKNICNLSDLSMRNSNPYVQAYVTSKIHSGLKYSCQSWAAHLVAGNESDRGGKPKGIPILERFSTTKLLCWLEVMSLIGRVGNAIDMAKQTEQWIMVSLLVGRKQP</sequence>
<proteinExistence type="predicted"/>
<dbReference type="PANTHER" id="PTHR10039">
    <property type="entry name" value="AMELOGENIN"/>
    <property type="match status" value="1"/>
</dbReference>